<feature type="transmembrane region" description="Helical" evidence="9">
    <location>
        <begin position="307"/>
        <end position="329"/>
    </location>
</feature>
<comment type="subcellular location">
    <subcellularLocation>
        <location evidence="1">Cell membrane</location>
        <topology evidence="1">Multi-pass membrane protein</topology>
    </subcellularLocation>
</comment>
<dbReference type="AlphaFoldDB" id="A0AA36HDN3"/>
<feature type="transmembrane region" description="Helical" evidence="9">
    <location>
        <begin position="526"/>
        <end position="545"/>
    </location>
</feature>
<dbReference type="PANTHER" id="PTHR11785">
    <property type="entry name" value="AMINO ACID TRANSPORTER"/>
    <property type="match status" value="1"/>
</dbReference>
<evidence type="ECO:0000256" key="2">
    <source>
        <dbReference type="ARBA" id="ARBA00007040"/>
    </source>
</evidence>
<dbReference type="EMBL" id="CATQJL010000316">
    <property type="protein sequence ID" value="CAJ0608277.1"/>
    <property type="molecule type" value="Genomic_DNA"/>
</dbReference>
<evidence type="ECO:0000256" key="4">
    <source>
        <dbReference type="ARBA" id="ARBA00022475"/>
    </source>
</evidence>
<keyword evidence="6 9" id="KW-1133">Transmembrane helix</keyword>
<feature type="transmembrane region" description="Helical" evidence="9">
    <location>
        <begin position="122"/>
        <end position="141"/>
    </location>
</feature>
<dbReference type="Pfam" id="PF13520">
    <property type="entry name" value="AA_permease_2"/>
    <property type="match status" value="1"/>
</dbReference>
<proteinExistence type="inferred from homology"/>
<feature type="transmembrane region" description="Helical" evidence="9">
    <location>
        <begin position="235"/>
        <end position="256"/>
    </location>
</feature>
<evidence type="ECO:0000256" key="5">
    <source>
        <dbReference type="ARBA" id="ARBA00022692"/>
    </source>
</evidence>
<evidence type="ECO:0000256" key="3">
    <source>
        <dbReference type="ARBA" id="ARBA00022448"/>
    </source>
</evidence>
<feature type="region of interest" description="Disordered" evidence="8">
    <location>
        <begin position="55"/>
        <end position="107"/>
    </location>
</feature>
<gene>
    <name evidence="10" type="ORF">CYNAS_LOCUS20260</name>
</gene>
<dbReference type="PANTHER" id="PTHR11785:SF531">
    <property type="entry name" value="LARGE NEUTRAL AMINO ACIDS TRANSPORTER SMALL SUBUNIT 1"/>
    <property type="match status" value="1"/>
</dbReference>
<dbReference type="Gene3D" id="1.20.1740.10">
    <property type="entry name" value="Amino acid/polyamine transporter I"/>
    <property type="match status" value="1"/>
</dbReference>
<feature type="transmembrane region" description="Helical" evidence="9">
    <location>
        <begin position="268"/>
        <end position="287"/>
    </location>
</feature>
<feature type="transmembrane region" description="Helical" evidence="9">
    <location>
        <begin position="341"/>
        <end position="367"/>
    </location>
</feature>
<dbReference type="Proteomes" id="UP001176961">
    <property type="component" value="Unassembled WGS sequence"/>
</dbReference>
<keyword evidence="3" id="KW-0813">Transport</keyword>
<protein>
    <submittedName>
        <fullName evidence="10">Uncharacterized protein</fullName>
    </submittedName>
</protein>
<evidence type="ECO:0000256" key="6">
    <source>
        <dbReference type="ARBA" id="ARBA00022989"/>
    </source>
</evidence>
<feature type="compositionally biased region" description="Basic and acidic residues" evidence="8">
    <location>
        <begin position="78"/>
        <end position="96"/>
    </location>
</feature>
<dbReference type="InterPro" id="IPR002293">
    <property type="entry name" value="AA/rel_permease1"/>
</dbReference>
<evidence type="ECO:0000256" key="9">
    <source>
        <dbReference type="SAM" id="Phobius"/>
    </source>
</evidence>
<accession>A0AA36HDN3</accession>
<feature type="compositionally biased region" description="Basic and acidic residues" evidence="8">
    <location>
        <begin position="56"/>
        <end position="70"/>
    </location>
</feature>
<dbReference type="GO" id="GO:0005886">
    <property type="term" value="C:plasma membrane"/>
    <property type="evidence" value="ECO:0007669"/>
    <property type="project" value="UniProtKB-SubCell"/>
</dbReference>
<reference evidence="10" key="1">
    <citation type="submission" date="2023-07" db="EMBL/GenBank/DDBJ databases">
        <authorList>
            <consortium name="CYATHOMIX"/>
        </authorList>
    </citation>
    <scope>NUCLEOTIDE SEQUENCE</scope>
    <source>
        <strain evidence="10">N/A</strain>
    </source>
</reference>
<name>A0AA36HDN3_CYLNA</name>
<evidence type="ECO:0000256" key="7">
    <source>
        <dbReference type="ARBA" id="ARBA00023136"/>
    </source>
</evidence>
<organism evidence="10 11">
    <name type="scientific">Cylicocyclus nassatus</name>
    <name type="common">Nematode worm</name>
    <dbReference type="NCBI Taxonomy" id="53992"/>
    <lineage>
        <taxon>Eukaryota</taxon>
        <taxon>Metazoa</taxon>
        <taxon>Ecdysozoa</taxon>
        <taxon>Nematoda</taxon>
        <taxon>Chromadorea</taxon>
        <taxon>Rhabditida</taxon>
        <taxon>Rhabditina</taxon>
        <taxon>Rhabditomorpha</taxon>
        <taxon>Strongyloidea</taxon>
        <taxon>Strongylidae</taxon>
        <taxon>Cylicocyclus</taxon>
    </lineage>
</organism>
<feature type="transmembrane region" description="Helical" evidence="9">
    <location>
        <begin position="392"/>
        <end position="418"/>
    </location>
</feature>
<feature type="transmembrane region" description="Helical" evidence="9">
    <location>
        <begin position="148"/>
        <end position="170"/>
    </location>
</feature>
<dbReference type="FunFam" id="1.20.1740.10:FF:000003">
    <property type="entry name" value="Y+L amino acid transporter 1 isoform X1"/>
    <property type="match status" value="1"/>
</dbReference>
<keyword evidence="5 9" id="KW-0812">Transmembrane</keyword>
<feature type="transmembrane region" description="Helical" evidence="9">
    <location>
        <begin position="205"/>
        <end position="223"/>
    </location>
</feature>
<evidence type="ECO:0000313" key="11">
    <source>
        <dbReference type="Proteomes" id="UP001176961"/>
    </source>
</evidence>
<comment type="caution">
    <text evidence="10">The sequence shown here is derived from an EMBL/GenBank/DDBJ whole genome shotgun (WGS) entry which is preliminary data.</text>
</comment>
<dbReference type="GO" id="GO:0015179">
    <property type="term" value="F:L-amino acid transmembrane transporter activity"/>
    <property type="evidence" value="ECO:0007669"/>
    <property type="project" value="TreeGrafter"/>
</dbReference>
<dbReference type="InterPro" id="IPR050598">
    <property type="entry name" value="AminoAcid_Transporter"/>
</dbReference>
<keyword evidence="4" id="KW-1003">Cell membrane</keyword>
<feature type="transmembrane region" description="Helical" evidence="9">
    <location>
        <begin position="439"/>
        <end position="457"/>
    </location>
</feature>
<sequence length="579" mass="63321">MSIASQSNSHFLSIRYKSQRILKFWLVGCSLLQPAFAQGYIQRASEVIQIRKGAGKRMESKSDSESRSEKNAGFPSFGRKDGGEQSEMKPLSHESNENGGIGGDEKDTGKGLARTLTLTNGVNIIVGIIIGAGIFVGPTGIQEAAGSVGASLIMWIVCGVWCGLGAYLYAELGTLITKSGGDYAYIMEAFGPFIAFLRLWIEAIVVRPCSITIVSITFAIYMLRPLYPTCDPPPYVIELLAGLLIVILGLINCWSVRLAASVQDWLTYAKVIALVLVIITGAVLLLFGGPQYRESFENIFEGNFRSLHYASVGFYTGLFSYQGWTFLNYITEELINPKRNLPLAVIISCTICTVVYTLFNVALYTVISPDEMLISPAVAVLFADKVYGKLSFIMPFCVAAATVGSANGAILTSSRLFFCGAREGQMPVLLTMINKRLRTPIPAVVFTCFLSIAYLLLSSNLYVLINASQVTAWLGITVVSLALLRLRCLYPDAERPVKVNLLLVIIFVIGSSVIVIMPVFGSPLDTAYGLAIMLSAVPIYVLFIGMDVIPNFIRRAFENMTIFVQKLFMVLDDSDYTKD</sequence>
<keyword evidence="11" id="KW-1185">Reference proteome</keyword>
<comment type="similarity">
    <text evidence="2">Belongs to the amino acid-polyamine-organocation (APC) superfamily. L-type amino acid transporter (LAT) (TC 2.A.3.8) family.</text>
</comment>
<feature type="transmembrane region" description="Helical" evidence="9">
    <location>
        <begin position="499"/>
        <end position="520"/>
    </location>
</feature>
<evidence type="ECO:0000256" key="1">
    <source>
        <dbReference type="ARBA" id="ARBA00004651"/>
    </source>
</evidence>
<feature type="transmembrane region" description="Helical" evidence="9">
    <location>
        <begin position="463"/>
        <end position="487"/>
    </location>
</feature>
<evidence type="ECO:0000313" key="10">
    <source>
        <dbReference type="EMBL" id="CAJ0608277.1"/>
    </source>
</evidence>
<evidence type="ECO:0000256" key="8">
    <source>
        <dbReference type="SAM" id="MobiDB-lite"/>
    </source>
</evidence>
<keyword evidence="7 9" id="KW-0472">Membrane</keyword>